<dbReference type="Proteomes" id="UP000319658">
    <property type="component" value="Segment"/>
</dbReference>
<organism evidence="1 2">
    <name type="scientific">Aeromonas phage D3</name>
    <dbReference type="NCBI Taxonomy" id="2593327"/>
    <lineage>
        <taxon>Viruses</taxon>
        <taxon>Duplodnaviria</taxon>
        <taxon>Heunggongvirae</taxon>
        <taxon>Uroviricota</taxon>
        <taxon>Caudoviricetes</taxon>
        <taxon>Chimalliviridae</taxon>
        <taxon>Ludhianavirus</taxon>
        <taxon>Ludhianavirus D3</taxon>
    </lineage>
</organism>
<keyword evidence="2" id="KW-1185">Reference proteome</keyword>
<name>A0A514TVJ3_9CAUD</name>
<proteinExistence type="predicted"/>
<accession>A0A514TVJ3</accession>
<reference evidence="1 2" key="1">
    <citation type="submission" date="2019-06" db="EMBL/GenBank/DDBJ databases">
        <title>Complete genome sequence of Aeromonas hydrophila bacteriophage D3.</title>
        <authorList>
            <person name="Rai S."/>
            <person name="Tyagi A."/>
            <person name="Kumar N."/>
            <person name="Singh N."/>
        </authorList>
    </citation>
    <scope>NUCLEOTIDE SEQUENCE [LARGE SCALE GENOMIC DNA]</scope>
</reference>
<sequence length="221" mass="24521">MINVTSAFSMGIGGSMSKAAADVYNQTLTSIYDGMSNLGGWLGGAVQSVVQSHENFMNSNMWEFSKRIGKDGHYVGRFDVGYLSEVGYQQQAVGLMRNYIMANPKMMELYEADRISGYDGEISDLCSGIGRDNYFYNRAVDGLMRIEDDEAVRTHYATSLDKYTHLSAMERVDIKRTWAASNIHIAKNLFDPSSISGGKILSVEEVEAIQKQMEEEAGDAQ</sequence>
<gene>
    <name evidence="1" type="ORF">D3_0049</name>
</gene>
<protein>
    <submittedName>
        <fullName evidence="1">Uncharacterized protein</fullName>
    </submittedName>
</protein>
<evidence type="ECO:0000313" key="2">
    <source>
        <dbReference type="Proteomes" id="UP000319658"/>
    </source>
</evidence>
<evidence type="ECO:0000313" key="1">
    <source>
        <dbReference type="EMBL" id="QDJ97046.1"/>
    </source>
</evidence>
<dbReference type="EMBL" id="MN102098">
    <property type="protein sequence ID" value="QDJ97046.1"/>
    <property type="molecule type" value="Genomic_DNA"/>
</dbReference>